<feature type="signal peptide" evidence="4">
    <location>
        <begin position="1"/>
        <end position="19"/>
    </location>
</feature>
<dbReference type="SUPFAM" id="SSF111384">
    <property type="entry name" value="OmpH-like"/>
    <property type="match status" value="1"/>
</dbReference>
<dbReference type="OrthoDB" id="1524711at2"/>
<organism evidence="5 6">
    <name type="scientific">Dysgonomonas alginatilytica</name>
    <dbReference type="NCBI Taxonomy" id="1605892"/>
    <lineage>
        <taxon>Bacteria</taxon>
        <taxon>Pseudomonadati</taxon>
        <taxon>Bacteroidota</taxon>
        <taxon>Bacteroidia</taxon>
        <taxon>Bacteroidales</taxon>
        <taxon>Dysgonomonadaceae</taxon>
        <taxon>Dysgonomonas</taxon>
    </lineage>
</organism>
<reference evidence="5 6" key="1">
    <citation type="submission" date="2018-03" db="EMBL/GenBank/DDBJ databases">
        <title>Genomic Encyclopedia of Archaeal and Bacterial Type Strains, Phase II (KMG-II): from individual species to whole genera.</title>
        <authorList>
            <person name="Goeker M."/>
        </authorList>
    </citation>
    <scope>NUCLEOTIDE SEQUENCE [LARGE SCALE GENOMIC DNA]</scope>
    <source>
        <strain evidence="5 6">DSM 100214</strain>
    </source>
</reference>
<dbReference type="InterPro" id="IPR024930">
    <property type="entry name" value="Skp_dom_sf"/>
</dbReference>
<dbReference type="AlphaFoldDB" id="A0A2V3PP24"/>
<dbReference type="SMART" id="SM00935">
    <property type="entry name" value="OmpH"/>
    <property type="match status" value="1"/>
</dbReference>
<accession>A0A2V3PP24</accession>
<comment type="caution">
    <text evidence="5">The sequence shown here is derived from an EMBL/GenBank/DDBJ whole genome shotgun (WGS) entry which is preliminary data.</text>
</comment>
<dbReference type="Gene3D" id="3.30.910.20">
    <property type="entry name" value="Skp domain"/>
    <property type="match status" value="1"/>
</dbReference>
<name>A0A2V3PP24_9BACT</name>
<evidence type="ECO:0000256" key="3">
    <source>
        <dbReference type="SAM" id="Coils"/>
    </source>
</evidence>
<dbReference type="RefSeq" id="WP_110311232.1">
    <property type="nucleotide sequence ID" value="NZ_QICL01000017.1"/>
</dbReference>
<feature type="coiled-coil region" evidence="3">
    <location>
        <begin position="49"/>
        <end position="109"/>
    </location>
</feature>
<keyword evidence="3" id="KW-0175">Coiled coil</keyword>
<proteinExistence type="inferred from homology"/>
<feature type="chain" id="PRO_5015864964" evidence="4">
    <location>
        <begin position="20"/>
        <end position="165"/>
    </location>
</feature>
<evidence type="ECO:0000256" key="4">
    <source>
        <dbReference type="SAM" id="SignalP"/>
    </source>
</evidence>
<dbReference type="PANTHER" id="PTHR35089:SF1">
    <property type="entry name" value="CHAPERONE PROTEIN SKP"/>
    <property type="match status" value="1"/>
</dbReference>
<keyword evidence="2 4" id="KW-0732">Signal</keyword>
<keyword evidence="6" id="KW-1185">Reference proteome</keyword>
<dbReference type="InterPro" id="IPR005632">
    <property type="entry name" value="Chaperone_Skp"/>
</dbReference>
<dbReference type="GO" id="GO:0051082">
    <property type="term" value="F:unfolded protein binding"/>
    <property type="evidence" value="ECO:0007669"/>
    <property type="project" value="InterPro"/>
</dbReference>
<gene>
    <name evidence="5" type="ORF">CLV62_11737</name>
</gene>
<dbReference type="Pfam" id="PF03938">
    <property type="entry name" value="OmpH"/>
    <property type="match status" value="1"/>
</dbReference>
<dbReference type="Proteomes" id="UP000247973">
    <property type="component" value="Unassembled WGS sequence"/>
</dbReference>
<dbReference type="PANTHER" id="PTHR35089">
    <property type="entry name" value="CHAPERONE PROTEIN SKP"/>
    <property type="match status" value="1"/>
</dbReference>
<evidence type="ECO:0000256" key="1">
    <source>
        <dbReference type="ARBA" id="ARBA00009091"/>
    </source>
</evidence>
<evidence type="ECO:0000313" key="5">
    <source>
        <dbReference type="EMBL" id="PXV62821.1"/>
    </source>
</evidence>
<dbReference type="GO" id="GO:0005829">
    <property type="term" value="C:cytosol"/>
    <property type="evidence" value="ECO:0007669"/>
    <property type="project" value="TreeGrafter"/>
</dbReference>
<sequence>MFKKLVILFLIVAPIGVYAQDKLAYINTQEVFTQMPEIKDVETKLSAKQEEIQKNLTAIQAEYDKKMEEFKADATQVTEAILTDRQKQIQQIQERYETYQENSEKEFQTLRQQLLTPIQQKLQQAIKSVGDKNGYAYIIEVGAVPYVSTSAVDAGKLVKAELGIK</sequence>
<evidence type="ECO:0000313" key="6">
    <source>
        <dbReference type="Proteomes" id="UP000247973"/>
    </source>
</evidence>
<dbReference type="GO" id="GO:0050821">
    <property type="term" value="P:protein stabilization"/>
    <property type="evidence" value="ECO:0007669"/>
    <property type="project" value="TreeGrafter"/>
</dbReference>
<comment type="similarity">
    <text evidence="1">Belongs to the Skp family.</text>
</comment>
<evidence type="ECO:0000256" key="2">
    <source>
        <dbReference type="ARBA" id="ARBA00022729"/>
    </source>
</evidence>
<protein>
    <submittedName>
        <fullName evidence="5">Outer membrane protein</fullName>
    </submittedName>
</protein>
<dbReference type="EMBL" id="QICL01000017">
    <property type="protein sequence ID" value="PXV62821.1"/>
    <property type="molecule type" value="Genomic_DNA"/>
</dbReference>